<proteinExistence type="predicted"/>
<organism evidence="2 3">
    <name type="scientific">Frigoriflavimonas asaccharolytica</name>
    <dbReference type="NCBI Taxonomy" id="2735899"/>
    <lineage>
        <taxon>Bacteria</taxon>
        <taxon>Pseudomonadati</taxon>
        <taxon>Bacteroidota</taxon>
        <taxon>Flavobacteriia</taxon>
        <taxon>Flavobacteriales</taxon>
        <taxon>Weeksellaceae</taxon>
        <taxon>Frigoriflavimonas</taxon>
    </lineage>
</organism>
<dbReference type="EMBL" id="JABSNO010000012">
    <property type="protein sequence ID" value="NRS92762.1"/>
    <property type="molecule type" value="Genomic_DNA"/>
</dbReference>
<dbReference type="PANTHER" id="PTHR12277:SF81">
    <property type="entry name" value="PROTEIN ABHD13"/>
    <property type="match status" value="1"/>
</dbReference>
<dbReference type="RefSeq" id="WP_173779354.1">
    <property type="nucleotide sequence ID" value="NZ_JABSNO010000012.1"/>
</dbReference>
<comment type="caution">
    <text evidence="2">The sequence shown here is derived from an EMBL/GenBank/DDBJ whole genome shotgun (WGS) entry which is preliminary data.</text>
</comment>
<evidence type="ECO:0000313" key="3">
    <source>
        <dbReference type="Proteomes" id="UP000610746"/>
    </source>
</evidence>
<gene>
    <name evidence="2" type="ORF">HNQ03_001842</name>
</gene>
<dbReference type="InterPro" id="IPR000073">
    <property type="entry name" value="AB_hydrolase_1"/>
</dbReference>
<evidence type="ECO:0000313" key="2">
    <source>
        <dbReference type="EMBL" id="NRS92762.1"/>
    </source>
</evidence>
<dbReference type="AlphaFoldDB" id="A0A8J8K972"/>
<feature type="domain" description="AB hydrolase-1" evidence="1">
    <location>
        <begin position="57"/>
        <end position="158"/>
    </location>
</feature>
<dbReference type="Pfam" id="PF00561">
    <property type="entry name" value="Abhydrolase_1"/>
    <property type="match status" value="1"/>
</dbReference>
<dbReference type="InterPro" id="IPR029058">
    <property type="entry name" value="AB_hydrolase_fold"/>
</dbReference>
<dbReference type="Gene3D" id="3.40.50.1820">
    <property type="entry name" value="alpha/beta hydrolase"/>
    <property type="match status" value="1"/>
</dbReference>
<sequence length="255" mass="29805">MSKILQYLQEKVVFLPIKLDSNYEYFFDKNFKELNFETSNNGNINALHFTVENSKGVILYFHGNAGNLVRWGKEASAFTDFRYDILVMDYRSYGKSTGPKSEKILFEDAQFCYDYLKKIYRENQIIVYGISLGGAFAAKIASENSPKKVILECTFCNLQDMAARWIPEYATQKIKPKMTYIFESDKYIQKIKVPLYIFHGTKDVVVPIESGKKLFENFEKSQPQIEKKFIEIENGNHSDLHTFDLYQREMKTILE</sequence>
<dbReference type="Proteomes" id="UP000610746">
    <property type="component" value="Unassembled WGS sequence"/>
</dbReference>
<dbReference type="SUPFAM" id="SSF53474">
    <property type="entry name" value="alpha/beta-Hydrolases"/>
    <property type="match status" value="1"/>
</dbReference>
<protein>
    <recommendedName>
        <fullName evidence="1">AB hydrolase-1 domain-containing protein</fullName>
    </recommendedName>
</protein>
<reference evidence="2" key="1">
    <citation type="submission" date="2020-05" db="EMBL/GenBank/DDBJ databases">
        <title>Genomic Encyclopedia of Type Strains, Phase IV (KMG-V): Genome sequencing to study the core and pangenomes of soil and plant-associated prokaryotes.</title>
        <authorList>
            <person name="Whitman W."/>
        </authorList>
    </citation>
    <scope>NUCLEOTIDE SEQUENCE</scope>
    <source>
        <strain evidence="2">16F</strain>
    </source>
</reference>
<evidence type="ECO:0000259" key="1">
    <source>
        <dbReference type="Pfam" id="PF00561"/>
    </source>
</evidence>
<name>A0A8J8K972_9FLAO</name>
<keyword evidence="3" id="KW-1185">Reference proteome</keyword>
<dbReference type="PANTHER" id="PTHR12277">
    <property type="entry name" value="ALPHA/BETA HYDROLASE DOMAIN-CONTAINING PROTEIN"/>
    <property type="match status" value="1"/>
</dbReference>
<accession>A0A8J8K972</accession>